<organism evidence="2 3">
    <name type="scientific">Pleuronectes platessa</name>
    <name type="common">European plaice</name>
    <dbReference type="NCBI Taxonomy" id="8262"/>
    <lineage>
        <taxon>Eukaryota</taxon>
        <taxon>Metazoa</taxon>
        <taxon>Chordata</taxon>
        <taxon>Craniata</taxon>
        <taxon>Vertebrata</taxon>
        <taxon>Euteleostomi</taxon>
        <taxon>Actinopterygii</taxon>
        <taxon>Neopterygii</taxon>
        <taxon>Teleostei</taxon>
        <taxon>Neoteleostei</taxon>
        <taxon>Acanthomorphata</taxon>
        <taxon>Carangaria</taxon>
        <taxon>Pleuronectiformes</taxon>
        <taxon>Pleuronectoidei</taxon>
        <taxon>Pleuronectidae</taxon>
        <taxon>Pleuronectes</taxon>
    </lineage>
</organism>
<keyword evidence="3" id="KW-1185">Reference proteome</keyword>
<accession>A0A9N7VPD2</accession>
<evidence type="ECO:0000313" key="2">
    <source>
        <dbReference type="EMBL" id="CAB1453335.1"/>
    </source>
</evidence>
<proteinExistence type="predicted"/>
<protein>
    <submittedName>
        <fullName evidence="2">Uncharacterized protein</fullName>
    </submittedName>
</protein>
<reference evidence="2" key="1">
    <citation type="submission" date="2020-03" db="EMBL/GenBank/DDBJ databases">
        <authorList>
            <person name="Weist P."/>
        </authorList>
    </citation>
    <scope>NUCLEOTIDE SEQUENCE</scope>
</reference>
<dbReference type="EMBL" id="CADEAL010004164">
    <property type="protein sequence ID" value="CAB1453335.1"/>
    <property type="molecule type" value="Genomic_DNA"/>
</dbReference>
<evidence type="ECO:0000313" key="3">
    <source>
        <dbReference type="Proteomes" id="UP001153269"/>
    </source>
</evidence>
<gene>
    <name evidence="2" type="ORF">PLEPLA_LOCUS41088</name>
</gene>
<comment type="caution">
    <text evidence="2">The sequence shown here is derived from an EMBL/GenBank/DDBJ whole genome shotgun (WGS) entry which is preliminary data.</text>
</comment>
<sequence length="85" mass="9752">MTTRVYAVDQTRRQSVRLQLTSPCPALRVLLGLLSPEVRQVCLYWTTATDLLRKRRRRRRRRQVVRGPRAPEAGGGACPVPATRR</sequence>
<feature type="region of interest" description="Disordered" evidence="1">
    <location>
        <begin position="56"/>
        <end position="85"/>
    </location>
</feature>
<dbReference type="Proteomes" id="UP001153269">
    <property type="component" value="Unassembled WGS sequence"/>
</dbReference>
<dbReference type="AlphaFoldDB" id="A0A9N7VPD2"/>
<name>A0A9N7VPD2_PLEPL</name>
<evidence type="ECO:0000256" key="1">
    <source>
        <dbReference type="SAM" id="MobiDB-lite"/>
    </source>
</evidence>